<reference evidence="6 7" key="1">
    <citation type="submission" date="2018-01" db="EMBL/GenBank/DDBJ databases">
        <title>Draft genome of the strawberry crown rot pathogen Phytophthora cactorum.</title>
        <authorList>
            <person name="Armitage A.D."/>
            <person name="Lysoe E."/>
            <person name="Nellist C.F."/>
            <person name="Harrison R.J."/>
            <person name="Brurberg M.B."/>
        </authorList>
    </citation>
    <scope>NUCLEOTIDE SEQUENCE [LARGE SCALE GENOMIC DNA]</scope>
    <source>
        <strain evidence="6 7">10300</strain>
    </source>
</reference>
<dbReference type="EMBL" id="RCMV01000273">
    <property type="protein sequence ID" value="KAG3220232.1"/>
    <property type="molecule type" value="Genomic_DNA"/>
</dbReference>
<dbReference type="EMBL" id="MJFZ01000055">
    <property type="protein sequence ID" value="RAW39970.1"/>
    <property type="molecule type" value="Genomic_DNA"/>
</dbReference>
<evidence type="ECO:0000313" key="7">
    <source>
        <dbReference type="Proteomes" id="UP000251314"/>
    </source>
</evidence>
<evidence type="ECO:0000256" key="1">
    <source>
        <dbReference type="SAM" id="MobiDB-lite"/>
    </source>
</evidence>
<feature type="compositionally biased region" description="Basic and acidic residues" evidence="1">
    <location>
        <begin position="24"/>
        <end position="36"/>
    </location>
</feature>
<dbReference type="EMBL" id="RCMK01000303">
    <property type="protein sequence ID" value="KAG2937651.1"/>
    <property type="molecule type" value="Genomic_DNA"/>
</dbReference>
<dbReference type="EMBL" id="RCML01000313">
    <property type="protein sequence ID" value="KAG2981255.1"/>
    <property type="molecule type" value="Genomic_DNA"/>
</dbReference>
<dbReference type="Proteomes" id="UP000697107">
    <property type="component" value="Unassembled WGS sequence"/>
</dbReference>
<evidence type="ECO:0000313" key="4">
    <source>
        <dbReference type="EMBL" id="KAG2981255.1"/>
    </source>
</evidence>
<accession>A0A329ST77</accession>
<evidence type="ECO:0000313" key="5">
    <source>
        <dbReference type="EMBL" id="KAG3220232.1"/>
    </source>
</evidence>
<proteinExistence type="predicted"/>
<reference evidence="2" key="2">
    <citation type="submission" date="2018-10" db="EMBL/GenBank/DDBJ databases">
        <title>Effector identification in a new, highly contiguous assembly of the strawberry crown rot pathogen Phytophthora cactorum.</title>
        <authorList>
            <person name="Armitage A.D."/>
            <person name="Nellist C.F."/>
            <person name="Bates H."/>
            <person name="Vickerstaff R.J."/>
            <person name="Harrison R.J."/>
        </authorList>
    </citation>
    <scope>NUCLEOTIDE SEQUENCE</scope>
    <source>
        <strain evidence="2">15-7</strain>
        <strain evidence="3">4040</strain>
        <strain evidence="4">P415</strain>
        <strain evidence="5">P421</strain>
    </source>
</reference>
<dbReference type="Proteomes" id="UP000735874">
    <property type="component" value="Unassembled WGS sequence"/>
</dbReference>
<name>A0A329ST77_9STRA</name>
<dbReference type="Proteomes" id="UP000251314">
    <property type="component" value="Unassembled WGS sequence"/>
</dbReference>
<dbReference type="Proteomes" id="UP000736787">
    <property type="component" value="Unassembled WGS sequence"/>
</dbReference>
<comment type="caution">
    <text evidence="6">The sequence shown here is derived from an EMBL/GenBank/DDBJ whole genome shotgun (WGS) entry which is preliminary data.</text>
</comment>
<dbReference type="EMBL" id="RCMG01000328">
    <property type="protein sequence ID" value="KAG2856523.1"/>
    <property type="molecule type" value="Genomic_DNA"/>
</dbReference>
<evidence type="ECO:0000313" key="3">
    <source>
        <dbReference type="EMBL" id="KAG2937651.1"/>
    </source>
</evidence>
<gene>
    <name evidence="6" type="ORF">PC110_g3795</name>
    <name evidence="2" type="ORF">PC113_g11486</name>
    <name evidence="3" type="ORF">PC117_g11605</name>
    <name evidence="4" type="ORF">PC118_g10719</name>
    <name evidence="5" type="ORF">PC129_g8997</name>
</gene>
<dbReference type="VEuPathDB" id="FungiDB:PC110_g3795"/>
<dbReference type="AlphaFoldDB" id="A0A329ST77"/>
<dbReference type="OrthoDB" id="10369512at2759"/>
<evidence type="ECO:0000313" key="2">
    <source>
        <dbReference type="EMBL" id="KAG2856523.1"/>
    </source>
</evidence>
<sequence>MAMEVGRIVQFNDDSQDQGSESGKASEGEYEEKTDNAELGDVKTIAELLARRKS</sequence>
<evidence type="ECO:0000313" key="6">
    <source>
        <dbReference type="EMBL" id="RAW39970.1"/>
    </source>
</evidence>
<dbReference type="Proteomes" id="UP000760860">
    <property type="component" value="Unassembled WGS sequence"/>
</dbReference>
<protein>
    <submittedName>
        <fullName evidence="6">Uncharacterized protein</fullName>
    </submittedName>
</protein>
<feature type="region of interest" description="Disordered" evidence="1">
    <location>
        <begin position="1"/>
        <end position="38"/>
    </location>
</feature>
<keyword evidence="7" id="KW-1185">Reference proteome</keyword>
<organism evidence="6 7">
    <name type="scientific">Phytophthora cactorum</name>
    <dbReference type="NCBI Taxonomy" id="29920"/>
    <lineage>
        <taxon>Eukaryota</taxon>
        <taxon>Sar</taxon>
        <taxon>Stramenopiles</taxon>
        <taxon>Oomycota</taxon>
        <taxon>Peronosporomycetes</taxon>
        <taxon>Peronosporales</taxon>
        <taxon>Peronosporaceae</taxon>
        <taxon>Phytophthora</taxon>
    </lineage>
</organism>